<dbReference type="InterPro" id="IPR051542">
    <property type="entry name" value="Hydrogenase_cytochrome"/>
</dbReference>
<keyword evidence="5 6" id="KW-0472">Membrane</keyword>
<dbReference type="Pfam" id="PF01292">
    <property type="entry name" value="Ni_hydr_CYTB"/>
    <property type="match status" value="1"/>
</dbReference>
<evidence type="ECO:0000256" key="1">
    <source>
        <dbReference type="ARBA" id="ARBA00004651"/>
    </source>
</evidence>
<evidence type="ECO:0000313" key="8">
    <source>
        <dbReference type="EMBL" id="MCS0610854.1"/>
    </source>
</evidence>
<feature type="transmembrane region" description="Helical" evidence="6">
    <location>
        <begin position="52"/>
        <end position="72"/>
    </location>
</feature>
<feature type="transmembrane region" description="Helical" evidence="6">
    <location>
        <begin position="197"/>
        <end position="215"/>
    </location>
</feature>
<name>A0ABT2BQQ9_9BURK</name>
<feature type="transmembrane region" description="Helical" evidence="6">
    <location>
        <begin position="112"/>
        <end position="130"/>
    </location>
</feature>
<proteinExistence type="predicted"/>
<protein>
    <submittedName>
        <fullName evidence="8">Cytochrome b/b6 domain-containing protein</fullName>
    </submittedName>
</protein>
<keyword evidence="4 6" id="KW-1133">Transmembrane helix</keyword>
<dbReference type="PANTHER" id="PTHR30485">
    <property type="entry name" value="NI/FE-HYDROGENASE 1 B-TYPE CYTOCHROME SUBUNIT"/>
    <property type="match status" value="1"/>
</dbReference>
<dbReference type="InterPro" id="IPR011577">
    <property type="entry name" value="Cyt_b561_bac/Ni-Hgenase"/>
</dbReference>
<keyword evidence="2" id="KW-1003">Cell membrane</keyword>
<reference evidence="8 9" key="1">
    <citation type="submission" date="2022-08" db="EMBL/GenBank/DDBJ databases">
        <title>Reclassification of Massilia species as members of the genera Telluria, Duganella, Pseudoduganella, Mokoshia gen. nov. and Zemynaea gen. nov. using orthogonal and non-orthogonal genome-based approaches.</title>
        <authorList>
            <person name="Bowman J.P."/>
        </authorList>
    </citation>
    <scope>NUCLEOTIDE SEQUENCE [LARGE SCALE GENOMIC DNA]</scope>
    <source>
        <strain evidence="8 9">JCM 31607</strain>
    </source>
</reference>
<keyword evidence="3 6" id="KW-0812">Transmembrane</keyword>
<comment type="subcellular location">
    <subcellularLocation>
        <location evidence="1">Cell membrane</location>
        <topology evidence="1">Multi-pass membrane protein</topology>
    </subcellularLocation>
</comment>
<comment type="caution">
    <text evidence="8">The sequence shown here is derived from an EMBL/GenBank/DDBJ whole genome shotgun (WGS) entry which is preliminary data.</text>
</comment>
<accession>A0ABT2BQQ9</accession>
<dbReference type="Gene3D" id="1.20.950.20">
    <property type="entry name" value="Transmembrane di-heme cytochromes, Chain C"/>
    <property type="match status" value="1"/>
</dbReference>
<gene>
    <name evidence="8" type="ORF">NX773_22030</name>
</gene>
<evidence type="ECO:0000256" key="2">
    <source>
        <dbReference type="ARBA" id="ARBA00022475"/>
    </source>
</evidence>
<dbReference type="InterPro" id="IPR016174">
    <property type="entry name" value="Di-haem_cyt_TM"/>
</dbReference>
<keyword evidence="9" id="KW-1185">Reference proteome</keyword>
<evidence type="ECO:0000259" key="7">
    <source>
        <dbReference type="Pfam" id="PF01292"/>
    </source>
</evidence>
<evidence type="ECO:0000256" key="5">
    <source>
        <dbReference type="ARBA" id="ARBA00023136"/>
    </source>
</evidence>
<dbReference type="Proteomes" id="UP001205861">
    <property type="component" value="Unassembled WGS sequence"/>
</dbReference>
<evidence type="ECO:0000256" key="3">
    <source>
        <dbReference type="ARBA" id="ARBA00022692"/>
    </source>
</evidence>
<sequence length="242" mass="25988">MNTTSVSHADAPASDAAQSRMLVWDAPVRVVHWLMALSFAGAYLTAENDSLRVVHVTLGYTMAGLVGFRLIWGLAGTRYARFSQFVRGPGAALRYLRSLFSRQPEHHVGHNPAGALAIIALLGTTVLLVASGWANYNDIAGHWTEEVHEAIAGAMLALVGVHVGAVLLSSVLHRENLVASMISGTKPRTPGEGIRRAWRGLAAVVLAAVLGFWWWQWQAEPAAQIGVHAVAAQHHGAKDDDD</sequence>
<feature type="transmembrane region" description="Helical" evidence="6">
    <location>
        <begin position="30"/>
        <end position="46"/>
    </location>
</feature>
<evidence type="ECO:0000256" key="6">
    <source>
        <dbReference type="SAM" id="Phobius"/>
    </source>
</evidence>
<dbReference type="SUPFAM" id="SSF81342">
    <property type="entry name" value="Transmembrane di-heme cytochromes"/>
    <property type="match status" value="1"/>
</dbReference>
<feature type="domain" description="Cytochrome b561 bacterial/Ni-hydrogenase" evidence="7">
    <location>
        <begin position="23"/>
        <end position="184"/>
    </location>
</feature>
<dbReference type="PANTHER" id="PTHR30485:SF2">
    <property type="entry name" value="BLL0597 PROTEIN"/>
    <property type="match status" value="1"/>
</dbReference>
<dbReference type="RefSeq" id="WP_258858388.1">
    <property type="nucleotide sequence ID" value="NZ_JANUGV010000009.1"/>
</dbReference>
<organism evidence="8 9">
    <name type="scientific">Massilia solisilvae</name>
    <dbReference type="NCBI Taxonomy" id="1811225"/>
    <lineage>
        <taxon>Bacteria</taxon>
        <taxon>Pseudomonadati</taxon>
        <taxon>Pseudomonadota</taxon>
        <taxon>Betaproteobacteria</taxon>
        <taxon>Burkholderiales</taxon>
        <taxon>Oxalobacteraceae</taxon>
        <taxon>Telluria group</taxon>
        <taxon>Massilia</taxon>
    </lineage>
</organism>
<evidence type="ECO:0000313" key="9">
    <source>
        <dbReference type="Proteomes" id="UP001205861"/>
    </source>
</evidence>
<dbReference type="EMBL" id="JANUGV010000009">
    <property type="protein sequence ID" value="MCS0610854.1"/>
    <property type="molecule type" value="Genomic_DNA"/>
</dbReference>
<feature type="transmembrane region" description="Helical" evidence="6">
    <location>
        <begin position="150"/>
        <end position="172"/>
    </location>
</feature>
<evidence type="ECO:0000256" key="4">
    <source>
        <dbReference type="ARBA" id="ARBA00022989"/>
    </source>
</evidence>